<dbReference type="AlphaFoldDB" id="A0A8B8A8F5"/>
<gene>
    <name evidence="3" type="primary">LOC111099077</name>
</gene>
<dbReference type="InterPro" id="IPR032675">
    <property type="entry name" value="LRR_dom_sf"/>
</dbReference>
<dbReference type="InterPro" id="IPR001611">
    <property type="entry name" value="Leu-rich_rpt"/>
</dbReference>
<evidence type="ECO:0000256" key="1">
    <source>
        <dbReference type="SAM" id="SignalP"/>
    </source>
</evidence>
<dbReference type="Proteomes" id="UP000694844">
    <property type="component" value="Chromosome 5"/>
</dbReference>
<dbReference type="Gene3D" id="3.80.10.10">
    <property type="entry name" value="Ribonuclease Inhibitor"/>
    <property type="match status" value="1"/>
</dbReference>
<dbReference type="OrthoDB" id="6066926at2759"/>
<dbReference type="SUPFAM" id="SSF52058">
    <property type="entry name" value="L domain-like"/>
    <property type="match status" value="1"/>
</dbReference>
<sequence>MLKHCSRSFACLLFICLVWTARAIRRARSCYSPVQGYIICSHKIQDQWNFVHFRSWLDTLQSPVHQVELSLRCLKGGSVILPWPMRARGLKKIEIRNCVIEGYFSEYNQEPGYPDSLTDFSMIDCVIKTDIEANIQRTLMTTVSQSYSCGQQTIRSHVMRNISFSFLPNPSPPSPQVLDQAFSAMRRQSKSREFTCNYDNLFHLEESNSDSISSIHFEVMTDISSYPNLRTFNFSSNLLTRIPDHLQEWHRYFPNLEVLDLSKNHLRHFDFEKPRTFLRRKIFFVNLQYNNIADVPRNIADYLDGPVPILIDLRNNPIICTYNTIELVKYLNKMKKMFPILNFMTNIRCKFPQQSLESQSETRATSNDSKSKLLQLFSLVGI</sequence>
<name>A0A8B8A8F5_CRAVI</name>
<dbReference type="PROSITE" id="PS51450">
    <property type="entry name" value="LRR"/>
    <property type="match status" value="1"/>
</dbReference>
<dbReference type="GeneID" id="111099077"/>
<feature type="signal peptide" evidence="1">
    <location>
        <begin position="1"/>
        <end position="23"/>
    </location>
</feature>
<accession>A0A8B8A8F5</accession>
<reference evidence="3" key="1">
    <citation type="submission" date="2025-08" db="UniProtKB">
        <authorList>
            <consortium name="RefSeq"/>
        </authorList>
    </citation>
    <scope>IDENTIFICATION</scope>
    <source>
        <tissue evidence="3">Whole sample</tissue>
    </source>
</reference>
<protein>
    <submittedName>
        <fullName evidence="3">Uncharacterized protein LOC111099077</fullName>
    </submittedName>
</protein>
<evidence type="ECO:0000313" key="2">
    <source>
        <dbReference type="Proteomes" id="UP000694844"/>
    </source>
</evidence>
<proteinExistence type="predicted"/>
<organism evidence="2 3">
    <name type="scientific">Crassostrea virginica</name>
    <name type="common">Eastern oyster</name>
    <dbReference type="NCBI Taxonomy" id="6565"/>
    <lineage>
        <taxon>Eukaryota</taxon>
        <taxon>Metazoa</taxon>
        <taxon>Spiralia</taxon>
        <taxon>Lophotrochozoa</taxon>
        <taxon>Mollusca</taxon>
        <taxon>Bivalvia</taxon>
        <taxon>Autobranchia</taxon>
        <taxon>Pteriomorphia</taxon>
        <taxon>Ostreida</taxon>
        <taxon>Ostreoidea</taxon>
        <taxon>Ostreidae</taxon>
        <taxon>Crassostrea</taxon>
    </lineage>
</organism>
<feature type="chain" id="PRO_5034442234" evidence="1">
    <location>
        <begin position="24"/>
        <end position="382"/>
    </location>
</feature>
<dbReference type="RefSeq" id="XP_022286139.1">
    <property type="nucleotide sequence ID" value="XM_022430431.1"/>
</dbReference>
<keyword evidence="1" id="KW-0732">Signal</keyword>
<dbReference type="KEGG" id="cvn:111099077"/>
<keyword evidence="2" id="KW-1185">Reference proteome</keyword>
<evidence type="ECO:0000313" key="3">
    <source>
        <dbReference type="RefSeq" id="XP_022286139.1"/>
    </source>
</evidence>